<keyword evidence="9" id="KW-1185">Reference proteome</keyword>
<accession>A0ABS7U3D0</accession>
<dbReference type="Gene3D" id="1.10.1740.10">
    <property type="match status" value="1"/>
</dbReference>
<keyword evidence="5" id="KW-0804">Transcription</keyword>
<evidence type="ECO:0000313" key="9">
    <source>
        <dbReference type="Proteomes" id="UP001139031"/>
    </source>
</evidence>
<dbReference type="InterPro" id="IPR039425">
    <property type="entry name" value="RNA_pol_sigma-70-like"/>
</dbReference>
<keyword evidence="3" id="KW-0731">Sigma factor</keyword>
<dbReference type="PANTHER" id="PTHR43133:SF8">
    <property type="entry name" value="RNA POLYMERASE SIGMA FACTOR HI_1459-RELATED"/>
    <property type="match status" value="1"/>
</dbReference>
<evidence type="ECO:0000259" key="6">
    <source>
        <dbReference type="Pfam" id="PF04542"/>
    </source>
</evidence>
<protein>
    <submittedName>
        <fullName evidence="8">RNA polymerase sigma factor</fullName>
    </submittedName>
</protein>
<evidence type="ECO:0000256" key="4">
    <source>
        <dbReference type="ARBA" id="ARBA00023125"/>
    </source>
</evidence>
<feature type="domain" description="RNA polymerase sigma factor 70 region 4 type 2" evidence="7">
    <location>
        <begin position="128"/>
        <end position="177"/>
    </location>
</feature>
<dbReference type="InterPro" id="IPR036388">
    <property type="entry name" value="WH-like_DNA-bd_sf"/>
</dbReference>
<dbReference type="InterPro" id="IPR013325">
    <property type="entry name" value="RNA_pol_sigma_r2"/>
</dbReference>
<proteinExistence type="inferred from homology"/>
<dbReference type="RefSeq" id="WP_224196668.1">
    <property type="nucleotide sequence ID" value="NZ_JAIRAU010000052.1"/>
</dbReference>
<dbReference type="CDD" id="cd06171">
    <property type="entry name" value="Sigma70_r4"/>
    <property type="match status" value="1"/>
</dbReference>
<gene>
    <name evidence="8" type="ORF">K7C98_37360</name>
</gene>
<keyword evidence="2" id="KW-0805">Transcription regulation</keyword>
<evidence type="ECO:0000256" key="3">
    <source>
        <dbReference type="ARBA" id="ARBA00023082"/>
    </source>
</evidence>
<organism evidence="8 9">
    <name type="scientific">Nannocystis pusilla</name>
    <dbReference type="NCBI Taxonomy" id="889268"/>
    <lineage>
        <taxon>Bacteria</taxon>
        <taxon>Pseudomonadati</taxon>
        <taxon>Myxococcota</taxon>
        <taxon>Polyangia</taxon>
        <taxon>Nannocystales</taxon>
        <taxon>Nannocystaceae</taxon>
        <taxon>Nannocystis</taxon>
    </lineage>
</organism>
<dbReference type="InterPro" id="IPR007627">
    <property type="entry name" value="RNA_pol_sigma70_r2"/>
</dbReference>
<reference evidence="8" key="1">
    <citation type="submission" date="2021-08" db="EMBL/GenBank/DDBJ databases">
        <authorList>
            <person name="Stevens D.C."/>
        </authorList>
    </citation>
    <scope>NUCLEOTIDE SEQUENCE</scope>
    <source>
        <strain evidence="8">DSM 53165</strain>
    </source>
</reference>
<sequence length="195" mass="21775">MSKTLDTSLSSAGFAVERDVGCGAPSLREVFADHVGYVWRIARAFGVPADDADDVAQEVFLVVHRRLHTFQPSRSLPAWLFGITRNVVLAHQRAHTRRERRLSAVEPPAPPREPEASLELRQAAAFMQEFLDGLDVDKRMVFLLADIEGLTAAEIADALEIPLGTVFSRLRAARLKLEQFSQRLRAGPVRRAHDR</sequence>
<dbReference type="Gene3D" id="1.10.10.10">
    <property type="entry name" value="Winged helix-like DNA-binding domain superfamily/Winged helix DNA-binding domain"/>
    <property type="match status" value="1"/>
</dbReference>
<name>A0ABS7U3D0_9BACT</name>
<keyword evidence="4" id="KW-0238">DNA-binding</keyword>
<evidence type="ECO:0000256" key="1">
    <source>
        <dbReference type="ARBA" id="ARBA00010641"/>
    </source>
</evidence>
<evidence type="ECO:0000256" key="5">
    <source>
        <dbReference type="ARBA" id="ARBA00023163"/>
    </source>
</evidence>
<comment type="caution">
    <text evidence="8">The sequence shown here is derived from an EMBL/GenBank/DDBJ whole genome shotgun (WGS) entry which is preliminary data.</text>
</comment>
<evidence type="ECO:0000256" key="2">
    <source>
        <dbReference type="ARBA" id="ARBA00023015"/>
    </source>
</evidence>
<dbReference type="SUPFAM" id="SSF88659">
    <property type="entry name" value="Sigma3 and sigma4 domains of RNA polymerase sigma factors"/>
    <property type="match status" value="1"/>
</dbReference>
<dbReference type="Pfam" id="PF04542">
    <property type="entry name" value="Sigma70_r2"/>
    <property type="match status" value="1"/>
</dbReference>
<dbReference type="SUPFAM" id="SSF88946">
    <property type="entry name" value="Sigma2 domain of RNA polymerase sigma factors"/>
    <property type="match status" value="1"/>
</dbReference>
<dbReference type="InterPro" id="IPR013324">
    <property type="entry name" value="RNA_pol_sigma_r3/r4-like"/>
</dbReference>
<dbReference type="Pfam" id="PF08281">
    <property type="entry name" value="Sigma70_r4_2"/>
    <property type="match status" value="1"/>
</dbReference>
<dbReference type="EMBL" id="JAIRAU010000052">
    <property type="protein sequence ID" value="MBZ5714936.1"/>
    <property type="molecule type" value="Genomic_DNA"/>
</dbReference>
<comment type="similarity">
    <text evidence="1">Belongs to the sigma-70 factor family. ECF subfamily.</text>
</comment>
<evidence type="ECO:0000313" key="8">
    <source>
        <dbReference type="EMBL" id="MBZ5714936.1"/>
    </source>
</evidence>
<dbReference type="InterPro" id="IPR014284">
    <property type="entry name" value="RNA_pol_sigma-70_dom"/>
</dbReference>
<dbReference type="Proteomes" id="UP001139031">
    <property type="component" value="Unassembled WGS sequence"/>
</dbReference>
<evidence type="ECO:0000259" key="7">
    <source>
        <dbReference type="Pfam" id="PF08281"/>
    </source>
</evidence>
<dbReference type="InterPro" id="IPR013249">
    <property type="entry name" value="RNA_pol_sigma70_r4_t2"/>
</dbReference>
<dbReference type="NCBIfam" id="TIGR02937">
    <property type="entry name" value="sigma70-ECF"/>
    <property type="match status" value="1"/>
</dbReference>
<feature type="domain" description="RNA polymerase sigma-70 region 2" evidence="6">
    <location>
        <begin position="31"/>
        <end position="97"/>
    </location>
</feature>
<dbReference type="PANTHER" id="PTHR43133">
    <property type="entry name" value="RNA POLYMERASE ECF-TYPE SIGMA FACTO"/>
    <property type="match status" value="1"/>
</dbReference>